<gene>
    <name evidence="3" type="ORF">D3H55_11340</name>
</gene>
<accession>A0A3A1QYZ1</accession>
<dbReference type="Gene3D" id="2.10.260.10">
    <property type="match status" value="2"/>
</dbReference>
<dbReference type="GO" id="GO:0003677">
    <property type="term" value="F:DNA binding"/>
    <property type="evidence" value="ECO:0007669"/>
    <property type="project" value="UniProtKB-UniRule"/>
</dbReference>
<name>A0A3A1QYZ1_9BACI</name>
<dbReference type="SUPFAM" id="SSF89447">
    <property type="entry name" value="AbrB/MazE/MraZ-like"/>
    <property type="match status" value="2"/>
</dbReference>
<reference evidence="3 4" key="1">
    <citation type="submission" date="2018-09" db="EMBL/GenBank/DDBJ databases">
        <title>Bacillus saliacetes sp. nov., isolated from Thai shrimp paste (Ka-pi).</title>
        <authorList>
            <person name="Daroonpunt R."/>
            <person name="Tanasupawat S."/>
            <person name="Yiamsombut S."/>
        </authorList>
    </citation>
    <scope>NUCLEOTIDE SEQUENCE [LARGE SCALE GENOMIC DNA]</scope>
    <source>
        <strain evidence="3 4">SKP7-4</strain>
    </source>
</reference>
<proteinExistence type="predicted"/>
<organism evidence="3 4">
    <name type="scientific">Bacillus salacetis</name>
    <dbReference type="NCBI Taxonomy" id="2315464"/>
    <lineage>
        <taxon>Bacteria</taxon>
        <taxon>Bacillati</taxon>
        <taxon>Bacillota</taxon>
        <taxon>Bacilli</taxon>
        <taxon>Bacillales</taxon>
        <taxon>Bacillaceae</taxon>
        <taxon>Bacillus</taxon>
    </lineage>
</organism>
<dbReference type="PROSITE" id="PS51740">
    <property type="entry name" value="SPOVT_ABRB"/>
    <property type="match status" value="1"/>
</dbReference>
<dbReference type="InterPro" id="IPR052975">
    <property type="entry name" value="Repressor-like_regulatory"/>
</dbReference>
<keyword evidence="1 3" id="KW-0238">DNA-binding</keyword>
<keyword evidence="4" id="KW-1185">Reference proteome</keyword>
<comment type="caution">
    <text evidence="3">The sequence shown here is derived from an EMBL/GenBank/DDBJ whole genome shotgun (WGS) entry which is preliminary data.</text>
</comment>
<dbReference type="PANTHER" id="PTHR34860">
    <property type="entry name" value="REPRESSOR-LIKE PROTEIN SSO7C3"/>
    <property type="match status" value="1"/>
</dbReference>
<dbReference type="OrthoDB" id="2896971at2"/>
<evidence type="ECO:0000313" key="4">
    <source>
        <dbReference type="Proteomes" id="UP000265801"/>
    </source>
</evidence>
<dbReference type="Proteomes" id="UP000265801">
    <property type="component" value="Unassembled WGS sequence"/>
</dbReference>
<dbReference type="EMBL" id="QXIR01000014">
    <property type="protein sequence ID" value="RIW33246.1"/>
    <property type="molecule type" value="Genomic_DNA"/>
</dbReference>
<dbReference type="RefSeq" id="WP_119547033.1">
    <property type="nucleotide sequence ID" value="NZ_QXIR01000014.1"/>
</dbReference>
<evidence type="ECO:0000256" key="1">
    <source>
        <dbReference type="PROSITE-ProRule" id="PRU01076"/>
    </source>
</evidence>
<feature type="domain" description="SpoVT-AbrB" evidence="2">
    <location>
        <begin position="54"/>
        <end position="99"/>
    </location>
</feature>
<dbReference type="AlphaFoldDB" id="A0A3A1QYZ1"/>
<dbReference type="InterPro" id="IPR007159">
    <property type="entry name" value="SpoVT-AbrB_dom"/>
</dbReference>
<evidence type="ECO:0000313" key="3">
    <source>
        <dbReference type="EMBL" id="RIW33246.1"/>
    </source>
</evidence>
<sequence length="99" mass="11742">MWRKYRCRDFSKTGNVTLPNQWRQQFGLIPGRQAEICYDQDSIVIKKPEQNSTNNKRYISEKGAIHIPKEIREISGIQPHQEFCLFVDEQDKCFILKVI</sequence>
<protein>
    <submittedName>
        <fullName evidence="3">AbrB/MazE/SpoVT family DNA-binding domain-containing protein</fullName>
    </submittedName>
</protein>
<evidence type="ECO:0000259" key="2">
    <source>
        <dbReference type="PROSITE" id="PS51740"/>
    </source>
</evidence>
<dbReference type="PANTHER" id="PTHR34860:SF6">
    <property type="entry name" value="REPRESSOR-LIKE PROTEIN SSO7C3"/>
    <property type="match status" value="1"/>
</dbReference>
<dbReference type="InterPro" id="IPR037914">
    <property type="entry name" value="SpoVT-AbrB_sf"/>
</dbReference>